<evidence type="ECO:0008006" key="3">
    <source>
        <dbReference type="Google" id="ProtNLM"/>
    </source>
</evidence>
<sequence>MNSLENDNQVSNVCISILGEYKGNLATIQKETIQSFKRLTSDVERLKALHDDNYDLVGERYNTLPRFSEERMLIDTMTLYLSYLDDMVDELKKDAPDLLEQIKCTERNKNQ</sequence>
<proteinExistence type="predicted"/>
<gene>
    <name evidence="1" type="ORF">GCM10011573_34290</name>
</gene>
<evidence type="ECO:0000313" key="2">
    <source>
        <dbReference type="Proteomes" id="UP000630615"/>
    </source>
</evidence>
<organism evidence="1 2">
    <name type="scientific">Enterococcus wangshanyuanii</name>
    <dbReference type="NCBI Taxonomy" id="2005703"/>
    <lineage>
        <taxon>Bacteria</taxon>
        <taxon>Bacillati</taxon>
        <taxon>Bacillota</taxon>
        <taxon>Bacilli</taxon>
        <taxon>Lactobacillales</taxon>
        <taxon>Enterococcaceae</taxon>
        <taxon>Enterococcus</taxon>
    </lineage>
</organism>
<comment type="caution">
    <text evidence="1">The sequence shown here is derived from an EMBL/GenBank/DDBJ whole genome shotgun (WGS) entry which is preliminary data.</text>
</comment>
<dbReference type="EMBL" id="BMKI01000012">
    <property type="protein sequence ID" value="GGD01893.1"/>
    <property type="molecule type" value="Genomic_DNA"/>
</dbReference>
<accession>A0ABQ1PSA6</accession>
<dbReference type="RefSeq" id="WP_088271840.1">
    <property type="nucleotide sequence ID" value="NZ_BMKI01000012.1"/>
</dbReference>
<protein>
    <recommendedName>
        <fullName evidence="3">LXG domain-containing protein</fullName>
    </recommendedName>
</protein>
<evidence type="ECO:0000313" key="1">
    <source>
        <dbReference type="EMBL" id="GGD01893.1"/>
    </source>
</evidence>
<dbReference type="Proteomes" id="UP000630615">
    <property type="component" value="Unassembled WGS sequence"/>
</dbReference>
<name>A0ABQ1PSA6_9ENTE</name>
<reference evidence="2" key="1">
    <citation type="journal article" date="2019" name="Int. J. Syst. Evol. Microbiol.">
        <title>The Global Catalogue of Microorganisms (GCM) 10K type strain sequencing project: providing services to taxonomists for standard genome sequencing and annotation.</title>
        <authorList>
            <consortium name="The Broad Institute Genomics Platform"/>
            <consortium name="The Broad Institute Genome Sequencing Center for Infectious Disease"/>
            <person name="Wu L."/>
            <person name="Ma J."/>
        </authorList>
    </citation>
    <scope>NUCLEOTIDE SEQUENCE [LARGE SCALE GENOMIC DNA]</scope>
    <source>
        <strain evidence="2">CGMCC 1.15942</strain>
    </source>
</reference>
<keyword evidence="2" id="KW-1185">Reference proteome</keyword>